<evidence type="ECO:0000313" key="6">
    <source>
        <dbReference type="EMBL" id="WOL11332.1"/>
    </source>
</evidence>
<dbReference type="InterPro" id="IPR044799">
    <property type="entry name" value="SOG1-like"/>
</dbReference>
<keyword evidence="4" id="KW-0539">Nucleus</keyword>
<dbReference type="FunFam" id="2.170.150.80:FF:000009">
    <property type="entry name" value="NAC domain-containing protein 8"/>
    <property type="match status" value="1"/>
</dbReference>
<dbReference type="GO" id="GO:0005634">
    <property type="term" value="C:nucleus"/>
    <property type="evidence" value="ECO:0007669"/>
    <property type="project" value="TreeGrafter"/>
</dbReference>
<dbReference type="PANTHER" id="PTHR31079">
    <property type="entry name" value="NAC DOMAIN-CONTAINING PROTEIN 73"/>
    <property type="match status" value="1"/>
</dbReference>
<gene>
    <name evidence="6" type="ORF">Cni_G20094</name>
</gene>
<dbReference type="PROSITE" id="PS51005">
    <property type="entry name" value="NAC"/>
    <property type="match status" value="1"/>
</dbReference>
<accession>A0AAQ3KPC5</accession>
<dbReference type="SUPFAM" id="SSF101941">
    <property type="entry name" value="NAC domain"/>
    <property type="match status" value="1"/>
</dbReference>
<evidence type="ECO:0000256" key="4">
    <source>
        <dbReference type="ARBA" id="ARBA00023242"/>
    </source>
</evidence>
<name>A0AAQ3KPC5_9LILI</name>
<dbReference type="EMBL" id="CP136895">
    <property type="protein sequence ID" value="WOL11332.1"/>
    <property type="molecule type" value="Genomic_DNA"/>
</dbReference>
<evidence type="ECO:0000256" key="2">
    <source>
        <dbReference type="ARBA" id="ARBA00023125"/>
    </source>
</evidence>
<evidence type="ECO:0000256" key="1">
    <source>
        <dbReference type="ARBA" id="ARBA00023015"/>
    </source>
</evidence>
<protein>
    <submittedName>
        <fullName evidence="6">NAC domain-containing protein</fullName>
    </submittedName>
</protein>
<dbReference type="Proteomes" id="UP001327560">
    <property type="component" value="Chromosome 6"/>
</dbReference>
<evidence type="ECO:0000256" key="3">
    <source>
        <dbReference type="ARBA" id="ARBA00023163"/>
    </source>
</evidence>
<feature type="domain" description="NAC" evidence="5">
    <location>
        <begin position="57"/>
        <end position="217"/>
    </location>
</feature>
<dbReference type="InterPro" id="IPR036093">
    <property type="entry name" value="NAC_dom_sf"/>
</dbReference>
<reference evidence="6 7" key="1">
    <citation type="submission" date="2023-10" db="EMBL/GenBank/DDBJ databases">
        <title>Chromosome-scale genome assembly provides insights into flower coloration mechanisms of Canna indica.</title>
        <authorList>
            <person name="Li C."/>
        </authorList>
    </citation>
    <scope>NUCLEOTIDE SEQUENCE [LARGE SCALE GENOMIC DNA]</scope>
    <source>
        <tissue evidence="6">Flower</tissue>
    </source>
</reference>
<keyword evidence="1" id="KW-0805">Transcription regulation</keyword>
<dbReference type="AlphaFoldDB" id="A0AAQ3KPC5"/>
<dbReference type="InterPro" id="IPR003441">
    <property type="entry name" value="NAC-dom"/>
</dbReference>
<evidence type="ECO:0000313" key="7">
    <source>
        <dbReference type="Proteomes" id="UP001327560"/>
    </source>
</evidence>
<dbReference type="GO" id="GO:0003700">
    <property type="term" value="F:DNA-binding transcription factor activity"/>
    <property type="evidence" value="ECO:0007669"/>
    <property type="project" value="InterPro"/>
</dbReference>
<dbReference type="GO" id="GO:0000976">
    <property type="term" value="F:transcription cis-regulatory region binding"/>
    <property type="evidence" value="ECO:0007669"/>
    <property type="project" value="TreeGrafter"/>
</dbReference>
<keyword evidence="3" id="KW-0804">Transcription</keyword>
<keyword evidence="7" id="KW-1185">Reference proteome</keyword>
<organism evidence="6 7">
    <name type="scientific">Canna indica</name>
    <name type="common">Indian-shot</name>
    <dbReference type="NCBI Taxonomy" id="4628"/>
    <lineage>
        <taxon>Eukaryota</taxon>
        <taxon>Viridiplantae</taxon>
        <taxon>Streptophyta</taxon>
        <taxon>Embryophyta</taxon>
        <taxon>Tracheophyta</taxon>
        <taxon>Spermatophyta</taxon>
        <taxon>Magnoliopsida</taxon>
        <taxon>Liliopsida</taxon>
        <taxon>Zingiberales</taxon>
        <taxon>Cannaceae</taxon>
        <taxon>Canna</taxon>
    </lineage>
</organism>
<keyword evidence="2" id="KW-0238">DNA-binding</keyword>
<dbReference type="PANTHER" id="PTHR31079:SF2">
    <property type="entry name" value="NAC DOMAIN CONTAINING PROTEIN 44-RELATED"/>
    <property type="match status" value="1"/>
</dbReference>
<dbReference type="Pfam" id="PF02365">
    <property type="entry name" value="NAM"/>
    <property type="match status" value="1"/>
</dbReference>
<sequence length="400" mass="45184">MARTWLITSRGIARKVRNASYFSNHQVKDVATEANRECPKCKHLIDNSDVTLDWPGLPAGVKFDPSDVELLEHLAGKIGAENSQSHVLIDEFIPTLEEDGGICYTHPENLPGVKKDGSRIYFFHRISNAYGTGQRKRRKINQHSLSEERVRWHKTGKTKRVLDNGVQKGWKKIMVLYRSSKRSSKPDRANWVMHQYHLGLDEDEKEGELVVSKVFYQQSTNQLDKNGMDLANEEIDIFTVKVGPKTPKTNTPQPPRLKKDSVHEADGHNLTLVSGQEEEYPVSEVPHSPLPLSQLKGKGEIPAWWAGESQAVDEQPDPSNLHESLLCHEVLDNFPPFVDPSLYFSCSNLERSSNEAVNSINNNSVCAISDLDNILMDTPPDFADLQFGSQESIMSWLDRF</sequence>
<dbReference type="Gene3D" id="2.170.150.80">
    <property type="entry name" value="NAC domain"/>
    <property type="match status" value="1"/>
</dbReference>
<proteinExistence type="predicted"/>
<evidence type="ECO:0000259" key="5">
    <source>
        <dbReference type="PROSITE" id="PS51005"/>
    </source>
</evidence>